<dbReference type="Gene3D" id="3.30.365.10">
    <property type="entry name" value="Aldehyde oxidase/xanthine dehydrogenase, molybdopterin binding domain"/>
    <property type="match status" value="3"/>
</dbReference>
<dbReference type="Pfam" id="PF02738">
    <property type="entry name" value="MoCoBD_1"/>
    <property type="match status" value="1"/>
</dbReference>
<dbReference type="Pfam" id="PF20256">
    <property type="entry name" value="MoCoBD_2"/>
    <property type="match status" value="1"/>
</dbReference>
<dbReference type="Proteomes" id="UP000594638">
    <property type="component" value="Unassembled WGS sequence"/>
</dbReference>
<name>A0A8S0VMA4_OLEEU</name>
<dbReference type="SUPFAM" id="SSF56003">
    <property type="entry name" value="Molybdenum cofactor-binding domain"/>
    <property type="match status" value="1"/>
</dbReference>
<dbReference type="InterPro" id="IPR016208">
    <property type="entry name" value="Ald_Oxase/xanthine_DH-like"/>
</dbReference>
<evidence type="ECO:0000313" key="5">
    <source>
        <dbReference type="EMBL" id="CAA3031330.1"/>
    </source>
</evidence>
<organism evidence="5 6">
    <name type="scientific">Olea europaea subsp. europaea</name>
    <dbReference type="NCBI Taxonomy" id="158383"/>
    <lineage>
        <taxon>Eukaryota</taxon>
        <taxon>Viridiplantae</taxon>
        <taxon>Streptophyta</taxon>
        <taxon>Embryophyta</taxon>
        <taxon>Tracheophyta</taxon>
        <taxon>Spermatophyta</taxon>
        <taxon>Magnoliopsida</taxon>
        <taxon>eudicotyledons</taxon>
        <taxon>Gunneridae</taxon>
        <taxon>Pentapetalae</taxon>
        <taxon>asterids</taxon>
        <taxon>lamiids</taxon>
        <taxon>Lamiales</taxon>
        <taxon>Oleaceae</taxon>
        <taxon>Oleeae</taxon>
        <taxon>Olea</taxon>
    </lineage>
</organism>
<evidence type="ECO:0000256" key="1">
    <source>
        <dbReference type="ARBA" id="ARBA00022505"/>
    </source>
</evidence>
<proteinExistence type="predicted"/>
<dbReference type="InterPro" id="IPR036856">
    <property type="entry name" value="Ald_Oxase/Xan_DH_a/b_sf"/>
</dbReference>
<feature type="domain" description="Aldehyde oxidase/xanthine dehydrogenase second molybdopterin binding" evidence="4">
    <location>
        <begin position="224"/>
        <end position="274"/>
    </location>
</feature>
<keyword evidence="2" id="KW-0560">Oxidoreductase</keyword>
<dbReference type="AlphaFoldDB" id="A0A8S0VMA4"/>
<dbReference type="InterPro" id="IPR037165">
    <property type="entry name" value="AldOxase/xan_DH_Mopterin-bd_sf"/>
</dbReference>
<dbReference type="GO" id="GO:0005506">
    <property type="term" value="F:iron ion binding"/>
    <property type="evidence" value="ECO:0007669"/>
    <property type="project" value="InterPro"/>
</dbReference>
<dbReference type="Gene3D" id="3.90.1170.50">
    <property type="entry name" value="Aldehyde oxidase/xanthine dehydrogenase, a/b hammerhead"/>
    <property type="match status" value="1"/>
</dbReference>
<comment type="caution">
    <text evidence="5">The sequence shown here is derived from an EMBL/GenBank/DDBJ whole genome shotgun (WGS) entry which is preliminary data.</text>
</comment>
<keyword evidence="6" id="KW-1185">Reference proteome</keyword>
<evidence type="ECO:0000259" key="4">
    <source>
        <dbReference type="Pfam" id="PF20256"/>
    </source>
</evidence>
<dbReference type="GO" id="GO:0016491">
    <property type="term" value="F:oxidoreductase activity"/>
    <property type="evidence" value="ECO:0007669"/>
    <property type="project" value="UniProtKB-KW"/>
</dbReference>
<evidence type="ECO:0000256" key="2">
    <source>
        <dbReference type="ARBA" id="ARBA00023002"/>
    </source>
</evidence>
<accession>A0A8S0VMA4</accession>
<dbReference type="InterPro" id="IPR008274">
    <property type="entry name" value="AldOxase/xan_DH_MoCoBD1"/>
</dbReference>
<dbReference type="Gramene" id="OE9A055415T1">
    <property type="protein sequence ID" value="OE9A055415C1"/>
    <property type="gene ID" value="OE9A055415"/>
</dbReference>
<dbReference type="SUPFAM" id="SSF54665">
    <property type="entry name" value="CO dehydrogenase molybdoprotein N-domain-like"/>
    <property type="match status" value="1"/>
</dbReference>
<gene>
    <name evidence="5" type="ORF">OLEA9_A055415</name>
</gene>
<evidence type="ECO:0000313" key="6">
    <source>
        <dbReference type="Proteomes" id="UP000594638"/>
    </source>
</evidence>
<sequence length="366" mass="40844">MWEVRQDQFLTLFADDLTWYAGDRISFAITETQKSVDVAAKLALVEYDTESLDPPILTVEEALEKSNFIEVPSYLHPAKIGDFPKGMAEADHNIFSAKVATARALATHCLCRPSTIYLDRKTNMIMAEGRHPMTITYSVDFKFNGKIIALHLDILINAGQTIDSSIIMPRNMGLWIKVKQVTVYALSKIQCNGIDDLVEKAHYHSVNLAASSYYVLESGSRGYLNYGAAASEIEGAFIQGVGFFMLEEYLTNANGLVVTDNTWMYKIRTIDTIPKQFNVELLNSGHHQKRVLSSKAFGEIPLLLTVSMHCATTTVVKAAIKQRESWGALDETDSTFELDVLATMPAVKQLYGLDPVGWYLHSLLTR</sequence>
<reference evidence="5 6" key="1">
    <citation type="submission" date="2019-12" db="EMBL/GenBank/DDBJ databases">
        <authorList>
            <person name="Alioto T."/>
            <person name="Alioto T."/>
            <person name="Gomez Garrido J."/>
        </authorList>
    </citation>
    <scope>NUCLEOTIDE SEQUENCE [LARGE SCALE GENOMIC DNA]</scope>
</reference>
<dbReference type="InterPro" id="IPR046867">
    <property type="entry name" value="AldOxase/xan_DH_MoCoBD2"/>
</dbReference>
<protein>
    <submittedName>
        <fullName evidence="5">Indole-3-acetaldehyde oxidase-like</fullName>
    </submittedName>
</protein>
<dbReference type="PANTHER" id="PTHR11908:SF132">
    <property type="entry name" value="ALDEHYDE OXIDASE 1-RELATED"/>
    <property type="match status" value="1"/>
</dbReference>
<keyword evidence="1" id="KW-0500">Molybdenum</keyword>
<feature type="domain" description="Aldehyde oxidase/xanthine dehydrogenase first molybdopterin binding" evidence="3">
    <location>
        <begin position="95"/>
        <end position="191"/>
    </location>
</feature>
<dbReference type="EMBL" id="CACTIH010009439">
    <property type="protein sequence ID" value="CAA3031330.1"/>
    <property type="molecule type" value="Genomic_DNA"/>
</dbReference>
<dbReference type="OrthoDB" id="682126at2759"/>
<dbReference type="PANTHER" id="PTHR11908">
    <property type="entry name" value="XANTHINE DEHYDROGENASE"/>
    <property type="match status" value="1"/>
</dbReference>
<evidence type="ECO:0000259" key="3">
    <source>
        <dbReference type="Pfam" id="PF02738"/>
    </source>
</evidence>